<name>A0A927D4A5_9RHOB</name>
<evidence type="ECO:0000256" key="1">
    <source>
        <dbReference type="SAM" id="Phobius"/>
    </source>
</evidence>
<evidence type="ECO:0000313" key="3">
    <source>
        <dbReference type="Proteomes" id="UP000635142"/>
    </source>
</evidence>
<protein>
    <submittedName>
        <fullName evidence="2">Uncharacterized protein</fullName>
    </submittedName>
</protein>
<dbReference type="AlphaFoldDB" id="A0A927D4A5"/>
<dbReference type="Proteomes" id="UP000635142">
    <property type="component" value="Unassembled WGS sequence"/>
</dbReference>
<dbReference type="RefSeq" id="WP_191074121.1">
    <property type="nucleotide sequence ID" value="NZ_JACTAG010000001.1"/>
</dbReference>
<keyword evidence="3" id="KW-1185">Reference proteome</keyword>
<keyword evidence="1" id="KW-1133">Transmembrane helix</keyword>
<evidence type="ECO:0000313" key="2">
    <source>
        <dbReference type="EMBL" id="MBD3663137.1"/>
    </source>
</evidence>
<keyword evidence="1" id="KW-0812">Transmembrane</keyword>
<keyword evidence="1" id="KW-0472">Membrane</keyword>
<accession>A0A927D4A5</accession>
<proteinExistence type="predicted"/>
<dbReference type="EMBL" id="JACTAG010000001">
    <property type="protein sequence ID" value="MBD3663137.1"/>
    <property type="molecule type" value="Genomic_DNA"/>
</dbReference>
<feature type="transmembrane region" description="Helical" evidence="1">
    <location>
        <begin position="21"/>
        <end position="44"/>
    </location>
</feature>
<comment type="caution">
    <text evidence="2">The sequence shown here is derived from an EMBL/GenBank/DDBJ whole genome shotgun (WGS) entry which is preliminary data.</text>
</comment>
<gene>
    <name evidence="2" type="ORF">H9Q16_04315</name>
</gene>
<reference evidence="2" key="1">
    <citation type="submission" date="2020-08" db="EMBL/GenBank/DDBJ databases">
        <title>Sulfitobacter aestuariivivens sp. nov., isolated from a tidal flat.</title>
        <authorList>
            <person name="Park S."/>
            <person name="Yoon J.-H."/>
        </authorList>
    </citation>
    <scope>NUCLEOTIDE SEQUENCE</scope>
    <source>
        <strain evidence="2">TSTF-M16</strain>
    </source>
</reference>
<organism evidence="2 3">
    <name type="scientific">Sulfitobacter aestuariivivens</name>
    <dbReference type="NCBI Taxonomy" id="2766981"/>
    <lineage>
        <taxon>Bacteria</taxon>
        <taxon>Pseudomonadati</taxon>
        <taxon>Pseudomonadota</taxon>
        <taxon>Alphaproteobacteria</taxon>
        <taxon>Rhodobacterales</taxon>
        <taxon>Roseobacteraceae</taxon>
        <taxon>Sulfitobacter</taxon>
    </lineage>
</organism>
<sequence>MLIRPGQEHDRQWREHPSSPIRLAAYAAALSAIPVALGIAWGAIGLI</sequence>